<comment type="caution">
    <text evidence="1">The sequence shown here is derived from an EMBL/GenBank/DDBJ whole genome shotgun (WGS) entry which is preliminary data.</text>
</comment>
<protein>
    <submittedName>
        <fullName evidence="1">Uncharacterized protein</fullName>
    </submittedName>
</protein>
<name>A0ABS7SLZ4_9BURK</name>
<evidence type="ECO:0000313" key="2">
    <source>
        <dbReference type="Proteomes" id="UP000809349"/>
    </source>
</evidence>
<evidence type="ECO:0000313" key="1">
    <source>
        <dbReference type="EMBL" id="MBZ2207203.1"/>
    </source>
</evidence>
<reference evidence="1 2" key="2">
    <citation type="submission" date="2021-08" db="EMBL/GenBank/DDBJ databases">
        <title>Massilia sp. R798.</title>
        <authorList>
            <person name="Baek J.H."/>
            <person name="Jung H.S."/>
            <person name="Kim K.R."/>
            <person name="Jeon C.O."/>
        </authorList>
    </citation>
    <scope>NUCLEOTIDE SEQUENCE [LARGE SCALE GENOMIC DNA]</scope>
    <source>
        <strain evidence="1 2">R798</strain>
    </source>
</reference>
<gene>
    <name evidence="1" type="ORF">I4X03_008005</name>
</gene>
<sequence length="47" mass="5044">MAFKHGHDSTAGLIKAYVLCKAEAGELPEAIPERGGDDAMARRCRSL</sequence>
<keyword evidence="2" id="KW-1185">Reference proteome</keyword>
<dbReference type="Proteomes" id="UP000809349">
    <property type="component" value="Unassembled WGS sequence"/>
</dbReference>
<dbReference type="EMBL" id="JAFBIL020000003">
    <property type="protein sequence ID" value="MBZ2207203.1"/>
    <property type="molecule type" value="Genomic_DNA"/>
</dbReference>
<dbReference type="RefSeq" id="WP_223467701.1">
    <property type="nucleotide sequence ID" value="NZ_JAFBIL020000003.1"/>
</dbReference>
<organism evidence="1 2">
    <name type="scientific">Massilia soli</name>
    <dbReference type="NCBI Taxonomy" id="2792854"/>
    <lineage>
        <taxon>Bacteria</taxon>
        <taxon>Pseudomonadati</taxon>
        <taxon>Pseudomonadota</taxon>
        <taxon>Betaproteobacteria</taxon>
        <taxon>Burkholderiales</taxon>
        <taxon>Oxalobacteraceae</taxon>
        <taxon>Telluria group</taxon>
        <taxon>Massilia</taxon>
    </lineage>
</organism>
<reference evidence="1 2" key="1">
    <citation type="submission" date="2021-01" db="EMBL/GenBank/DDBJ databases">
        <authorList>
            <person name="Ruan W."/>
            <person name="Khan S.A."/>
            <person name="Jeon C.O."/>
        </authorList>
    </citation>
    <scope>NUCLEOTIDE SEQUENCE [LARGE SCALE GENOMIC DNA]</scope>
    <source>
        <strain evidence="1 2">R798</strain>
    </source>
</reference>
<accession>A0ABS7SLZ4</accession>
<proteinExistence type="predicted"/>